<organism evidence="5 6">
    <name type="scientific">Malus domestica</name>
    <name type="common">Apple</name>
    <name type="synonym">Pyrus malus</name>
    <dbReference type="NCBI Taxonomy" id="3750"/>
    <lineage>
        <taxon>Eukaryota</taxon>
        <taxon>Viridiplantae</taxon>
        <taxon>Streptophyta</taxon>
        <taxon>Embryophyta</taxon>
        <taxon>Tracheophyta</taxon>
        <taxon>Spermatophyta</taxon>
        <taxon>Magnoliopsida</taxon>
        <taxon>eudicotyledons</taxon>
        <taxon>Gunneridae</taxon>
        <taxon>Pentapetalae</taxon>
        <taxon>rosids</taxon>
        <taxon>fabids</taxon>
        <taxon>Rosales</taxon>
        <taxon>Rosaceae</taxon>
        <taxon>Amygdaloideae</taxon>
        <taxon>Maleae</taxon>
        <taxon>Malus</taxon>
    </lineage>
</organism>
<keyword evidence="2" id="KW-1184">Jasmonic acid signaling pathway</keyword>
<dbReference type="GO" id="GO:2000022">
    <property type="term" value="P:regulation of jasmonic acid mediated signaling pathway"/>
    <property type="evidence" value="ECO:0007669"/>
    <property type="project" value="UniProtKB-UniRule"/>
</dbReference>
<keyword evidence="6" id="KW-1185">Reference proteome</keyword>
<dbReference type="Pfam" id="PF09425">
    <property type="entry name" value="Jas_motif"/>
    <property type="match status" value="2"/>
</dbReference>
<dbReference type="Pfam" id="PF06200">
    <property type="entry name" value="tify"/>
    <property type="match status" value="2"/>
</dbReference>
<comment type="domain">
    <text evidence="2">The jas domain is required for interaction with COI1.</text>
</comment>
<proteinExistence type="inferred from homology"/>
<sequence length="238" mass="27269">MRRNCNLELQLCFPGANETQQQEQQQQMTIFYNGIACVRDVTELQARSIIFLANKEMEERVKSPLTPSGSSEPPTPTVMSPLCSPVAGMSMKRSLQRFLQKRKHRTQATSPRNCNLELQLQLHNPSADSSFPNPNETQQQEQHEQQQQQQQMTIFYDRVMCVRDVTELQARSIIFLANKEMEERVKSPFTPSGSSEPHSPNLMSPLGSPVAGTSLKRSLQRFLQERKHRNQATSPYHR</sequence>
<feature type="compositionally biased region" description="Polar residues" evidence="3">
    <location>
        <begin position="189"/>
        <end position="202"/>
    </location>
</feature>
<comment type="function">
    <text evidence="2">Repressor of jasmonate responses.</text>
</comment>
<feature type="compositionally biased region" description="Basic residues" evidence="3">
    <location>
        <begin position="226"/>
        <end position="238"/>
    </location>
</feature>
<feature type="region of interest" description="Disordered" evidence="3">
    <location>
        <begin position="124"/>
        <end position="150"/>
    </location>
</feature>
<feature type="domain" description="Tify" evidence="4">
    <location>
        <begin position="145"/>
        <end position="179"/>
    </location>
</feature>
<dbReference type="PANTHER" id="PTHR33077:SF17">
    <property type="entry name" value="PROTEIN TIFY 5B"/>
    <property type="match status" value="1"/>
</dbReference>
<evidence type="ECO:0000256" key="1">
    <source>
        <dbReference type="ARBA" id="ARBA00008614"/>
    </source>
</evidence>
<gene>
    <name evidence="5" type="ORF">DVH24_017490</name>
</gene>
<feature type="domain" description="Tify" evidence="4">
    <location>
        <begin position="21"/>
        <end position="55"/>
    </location>
</feature>
<feature type="region of interest" description="Disordered" evidence="3">
    <location>
        <begin position="186"/>
        <end position="238"/>
    </location>
</feature>
<comment type="subcellular location">
    <subcellularLocation>
        <location evidence="2">Nucleus</location>
    </subcellularLocation>
</comment>
<comment type="caution">
    <text evidence="5">The sequence shown here is derived from an EMBL/GenBank/DDBJ whole genome shotgun (WGS) entry which is preliminary data.</text>
</comment>
<dbReference type="GO" id="GO:0009611">
    <property type="term" value="P:response to wounding"/>
    <property type="evidence" value="ECO:0007669"/>
    <property type="project" value="UniProtKB-UniRule"/>
</dbReference>
<dbReference type="SMART" id="SM00979">
    <property type="entry name" value="TIFY"/>
    <property type="match status" value="2"/>
</dbReference>
<protein>
    <recommendedName>
        <fullName evidence="2">Protein TIFY</fullName>
    </recommendedName>
    <alternativeName>
        <fullName evidence="2">Jasmonate ZIM domain-containing protein</fullName>
    </alternativeName>
</protein>
<dbReference type="InterPro" id="IPR040390">
    <property type="entry name" value="TIFY/JAZ"/>
</dbReference>
<dbReference type="Proteomes" id="UP000290289">
    <property type="component" value="Chromosome 10"/>
</dbReference>
<reference evidence="5 6" key="1">
    <citation type="submission" date="2018-10" db="EMBL/GenBank/DDBJ databases">
        <title>A high-quality apple genome assembly.</title>
        <authorList>
            <person name="Hu J."/>
        </authorList>
    </citation>
    <scope>NUCLEOTIDE SEQUENCE [LARGE SCALE GENOMIC DNA]</scope>
    <source>
        <strain evidence="6">cv. HFTH1</strain>
        <tissue evidence="5">Young leaf</tissue>
    </source>
</reference>
<evidence type="ECO:0000256" key="2">
    <source>
        <dbReference type="RuleBase" id="RU369065"/>
    </source>
</evidence>
<dbReference type="GO" id="GO:0031347">
    <property type="term" value="P:regulation of defense response"/>
    <property type="evidence" value="ECO:0007669"/>
    <property type="project" value="UniProtKB-UniRule"/>
</dbReference>
<evidence type="ECO:0000313" key="6">
    <source>
        <dbReference type="Proteomes" id="UP000290289"/>
    </source>
</evidence>
<comment type="similarity">
    <text evidence="1 2">Belongs to the TIFY/JAZ family.</text>
</comment>
<keyword evidence="2" id="KW-0539">Nucleus</keyword>
<dbReference type="PANTHER" id="PTHR33077">
    <property type="entry name" value="PROTEIN TIFY 4A-RELATED-RELATED"/>
    <property type="match status" value="1"/>
</dbReference>
<dbReference type="GO" id="GO:0005634">
    <property type="term" value="C:nucleus"/>
    <property type="evidence" value="ECO:0007669"/>
    <property type="project" value="UniProtKB-SubCell"/>
</dbReference>
<name>A0A498IW34_MALDO</name>
<evidence type="ECO:0000313" key="5">
    <source>
        <dbReference type="EMBL" id="RXH86437.1"/>
    </source>
</evidence>
<dbReference type="AlphaFoldDB" id="A0A498IW34"/>
<evidence type="ECO:0000259" key="4">
    <source>
        <dbReference type="PROSITE" id="PS51320"/>
    </source>
</evidence>
<evidence type="ECO:0000256" key="3">
    <source>
        <dbReference type="SAM" id="MobiDB-lite"/>
    </source>
</evidence>
<dbReference type="InterPro" id="IPR018467">
    <property type="entry name" value="CCT_CS"/>
</dbReference>
<accession>A0A498IW34</accession>
<dbReference type="STRING" id="3750.A0A498IW34"/>
<feature type="compositionally biased region" description="Polar residues" evidence="3">
    <location>
        <begin position="124"/>
        <end position="137"/>
    </location>
</feature>
<dbReference type="PROSITE" id="PS51320">
    <property type="entry name" value="TIFY"/>
    <property type="match status" value="2"/>
</dbReference>
<dbReference type="InterPro" id="IPR010399">
    <property type="entry name" value="Tify_dom"/>
</dbReference>
<dbReference type="EMBL" id="RDQH01000336">
    <property type="protein sequence ID" value="RXH86437.1"/>
    <property type="molecule type" value="Genomic_DNA"/>
</dbReference>